<organism evidence="2 3">
    <name type="scientific">Phormidesmis priestleyi ULC007</name>
    <dbReference type="NCBI Taxonomy" id="1920490"/>
    <lineage>
        <taxon>Bacteria</taxon>
        <taxon>Bacillati</taxon>
        <taxon>Cyanobacteriota</taxon>
        <taxon>Cyanophyceae</taxon>
        <taxon>Leptolyngbyales</taxon>
        <taxon>Leptolyngbyaceae</taxon>
        <taxon>Phormidesmis</taxon>
    </lineage>
</organism>
<sequence length="200" mass="22910">MPLTEKQIRILQAIDDGNITGDSIAQALETSMQMLRYYLDTMAEDGYLKAAKVFDNKTKEFQIVRAYLTEQGKAALDQTVSKQSDQTPKIAQIPNNLEVDVDKSFAEDITEILKSLDLLREFVEKLPEARRELAIVYLEDLQAEIKIVYRRKPQRIKAYFLAVLSMMLPIVKQIDNATDFLEHIKFLSNKLNISVKLPSL</sequence>
<dbReference type="RefSeq" id="WP_073073610.1">
    <property type="nucleotide sequence ID" value="NZ_MPPI01000024.1"/>
</dbReference>
<dbReference type="InterPro" id="IPR000835">
    <property type="entry name" value="HTH_MarR-typ"/>
</dbReference>
<reference evidence="2 3" key="2">
    <citation type="submission" date="2018-03" db="EMBL/GenBank/DDBJ databases">
        <title>The ancient ancestry and fast evolution of plastids.</title>
        <authorList>
            <person name="Moore K.R."/>
            <person name="Magnabosco C."/>
            <person name="Momper L."/>
            <person name="Gold D.A."/>
            <person name="Bosak T."/>
            <person name="Fournier G.P."/>
        </authorList>
    </citation>
    <scope>NUCLEOTIDE SEQUENCE [LARGE SCALE GENOMIC DNA]</scope>
    <source>
        <strain evidence="2 3">ULC007</strain>
    </source>
</reference>
<evidence type="ECO:0000313" key="3">
    <source>
        <dbReference type="Proteomes" id="UP000238634"/>
    </source>
</evidence>
<protein>
    <recommendedName>
        <fullName evidence="1">HTH marR-type domain-containing protein</fullName>
    </recommendedName>
</protein>
<feature type="domain" description="HTH marR-type" evidence="1">
    <location>
        <begin position="1"/>
        <end position="128"/>
    </location>
</feature>
<dbReference type="GO" id="GO:0003700">
    <property type="term" value="F:DNA-binding transcription factor activity"/>
    <property type="evidence" value="ECO:0007669"/>
    <property type="project" value="InterPro"/>
</dbReference>
<reference evidence="2 3" key="1">
    <citation type="submission" date="2018-02" db="EMBL/GenBank/DDBJ databases">
        <authorList>
            <person name="Cohen D.B."/>
            <person name="Kent A.D."/>
        </authorList>
    </citation>
    <scope>NUCLEOTIDE SEQUENCE [LARGE SCALE GENOMIC DNA]</scope>
    <source>
        <strain evidence="2 3">ULC007</strain>
    </source>
</reference>
<gene>
    <name evidence="2" type="ORF">C7B65_13880</name>
</gene>
<name>A0A2T1DEE8_9CYAN</name>
<dbReference type="OrthoDB" id="529301at2"/>
<accession>A0A2T1DEE8</accession>
<dbReference type="InterPro" id="IPR036390">
    <property type="entry name" value="WH_DNA-bd_sf"/>
</dbReference>
<dbReference type="AlphaFoldDB" id="A0A2T1DEE8"/>
<dbReference type="Proteomes" id="UP000238634">
    <property type="component" value="Unassembled WGS sequence"/>
</dbReference>
<dbReference type="SUPFAM" id="SSF46785">
    <property type="entry name" value="Winged helix' DNA-binding domain"/>
    <property type="match status" value="1"/>
</dbReference>
<dbReference type="Gene3D" id="1.10.10.10">
    <property type="entry name" value="Winged helix-like DNA-binding domain superfamily/Winged helix DNA-binding domain"/>
    <property type="match status" value="1"/>
</dbReference>
<dbReference type="PROSITE" id="PS50995">
    <property type="entry name" value="HTH_MARR_2"/>
    <property type="match status" value="1"/>
</dbReference>
<keyword evidence="3" id="KW-1185">Reference proteome</keyword>
<dbReference type="STRING" id="1920490.GCA_001895925_00244"/>
<comment type="caution">
    <text evidence="2">The sequence shown here is derived from an EMBL/GenBank/DDBJ whole genome shotgun (WGS) entry which is preliminary data.</text>
</comment>
<proteinExistence type="predicted"/>
<evidence type="ECO:0000259" key="1">
    <source>
        <dbReference type="PROSITE" id="PS50995"/>
    </source>
</evidence>
<dbReference type="InterPro" id="IPR036388">
    <property type="entry name" value="WH-like_DNA-bd_sf"/>
</dbReference>
<evidence type="ECO:0000313" key="2">
    <source>
        <dbReference type="EMBL" id="PSB18858.1"/>
    </source>
</evidence>
<dbReference type="EMBL" id="PVWG01000014">
    <property type="protein sequence ID" value="PSB18858.1"/>
    <property type="molecule type" value="Genomic_DNA"/>
</dbReference>